<dbReference type="EMBL" id="CVRF01000001">
    <property type="protein sequence ID" value="CRK85522.1"/>
    <property type="molecule type" value="Genomic_DNA"/>
</dbReference>
<dbReference type="Pfam" id="PF12704">
    <property type="entry name" value="MacB_PCD"/>
    <property type="match status" value="1"/>
</dbReference>
<evidence type="ECO:0000259" key="10">
    <source>
        <dbReference type="Pfam" id="PF12704"/>
    </source>
</evidence>
<feature type="transmembrane region" description="Helical" evidence="8">
    <location>
        <begin position="369"/>
        <end position="396"/>
    </location>
</feature>
<evidence type="ECO:0000256" key="5">
    <source>
        <dbReference type="ARBA" id="ARBA00022692"/>
    </source>
</evidence>
<evidence type="ECO:0000256" key="1">
    <source>
        <dbReference type="ARBA" id="ARBA00004651"/>
    </source>
</evidence>
<dbReference type="GO" id="GO:0042953">
    <property type="term" value="P:lipoprotein transport"/>
    <property type="evidence" value="ECO:0007669"/>
    <property type="project" value="InterPro"/>
</dbReference>
<evidence type="ECO:0000256" key="8">
    <source>
        <dbReference type="SAM" id="Phobius"/>
    </source>
</evidence>
<protein>
    <submittedName>
        <fullName evidence="11">Lipoprotein-releasing system transmembrane protein LolE</fullName>
    </submittedName>
</protein>
<keyword evidence="7 8" id="KW-0472">Membrane</keyword>
<comment type="subcellular location">
    <subcellularLocation>
        <location evidence="1">Cell membrane</location>
        <topology evidence="1">Multi-pass membrane protein</topology>
    </subcellularLocation>
</comment>
<sequence length="411" mass="46485">MMLSFTLFTAIRFSNIFRKKNVFSPMSIISTFGIILGVIVIIVGLSAINGFERELNNRVLSIVPHAQIYTVNQPYHNWQFVEKIIQKTPGVLGVSIYINFIGILEHKSNLKAVQIFGISQKKQNQVSNIQKFILSNQWKNFVSGNKTIIIGNGIAKTLNVKIGDWITIMLSNNNSVNIQSNKRIRVHVIGILHLNGLLEHEIALIPIKDAQEYLNYKNSITGFMIKVSNLFEADKIAYNAGIKTMQHVIIKSWIDDYGYMYNDIQMLRSIIYLIMILIIGIACFNIVSTLIIIVKNKIKDIAILRSLGAKDIHIRAIFLWYGLLNGFISALIGIIIGVLISLNLTIIFKKLEMIIKTNILSSNIYFIDFLPSSLQIIDIIYVLITTIILSLLASLYPAHRANKLDPAQILR</sequence>
<evidence type="ECO:0000313" key="12">
    <source>
        <dbReference type="Proteomes" id="UP000242301"/>
    </source>
</evidence>
<dbReference type="InterPro" id="IPR011925">
    <property type="entry name" value="LolCE_TM"/>
</dbReference>
<dbReference type="NCBIfam" id="NF008357">
    <property type="entry name" value="PRK11146.1"/>
    <property type="match status" value="1"/>
</dbReference>
<keyword evidence="3" id="KW-0813">Transport</keyword>
<dbReference type="STRING" id="1715285.SOFFGTOCOR_0076"/>
<dbReference type="AlphaFoldDB" id="A0A0M6W7X3"/>
<gene>
    <name evidence="11" type="primary">lolE</name>
    <name evidence="11" type="ORF">SOFFGTOCOR_0076</name>
</gene>
<evidence type="ECO:0000256" key="7">
    <source>
        <dbReference type="ARBA" id="ARBA00023136"/>
    </source>
</evidence>
<name>A0A0M6W7X3_9GAMM</name>
<keyword evidence="12" id="KW-1185">Reference proteome</keyword>
<keyword evidence="5 8" id="KW-0812">Transmembrane</keyword>
<evidence type="ECO:0000313" key="11">
    <source>
        <dbReference type="EMBL" id="CRK85522.1"/>
    </source>
</evidence>
<feature type="transmembrane region" description="Helical" evidence="8">
    <location>
        <begin position="270"/>
        <end position="294"/>
    </location>
</feature>
<dbReference type="GO" id="GO:0098797">
    <property type="term" value="C:plasma membrane protein complex"/>
    <property type="evidence" value="ECO:0007669"/>
    <property type="project" value="TreeGrafter"/>
</dbReference>
<proteinExistence type="inferred from homology"/>
<evidence type="ECO:0000256" key="2">
    <source>
        <dbReference type="ARBA" id="ARBA00005236"/>
    </source>
</evidence>
<evidence type="ECO:0000259" key="9">
    <source>
        <dbReference type="Pfam" id="PF02687"/>
    </source>
</evidence>
<dbReference type="PANTHER" id="PTHR30489">
    <property type="entry name" value="LIPOPROTEIN-RELEASING SYSTEM TRANSMEMBRANE PROTEIN LOLE"/>
    <property type="match status" value="1"/>
</dbReference>
<keyword evidence="4" id="KW-1003">Cell membrane</keyword>
<feature type="domain" description="ABC3 transporter permease C-terminal" evidence="9">
    <location>
        <begin position="273"/>
        <end position="406"/>
    </location>
</feature>
<dbReference type="InterPro" id="IPR025857">
    <property type="entry name" value="MacB_PCD"/>
</dbReference>
<keyword evidence="11" id="KW-0449">Lipoprotein</keyword>
<keyword evidence="6 8" id="KW-1133">Transmembrane helix</keyword>
<feature type="transmembrane region" description="Helical" evidence="8">
    <location>
        <begin position="28"/>
        <end position="48"/>
    </location>
</feature>
<dbReference type="InterPro" id="IPR051447">
    <property type="entry name" value="Lipoprotein-release_system"/>
</dbReference>
<evidence type="ECO:0000256" key="6">
    <source>
        <dbReference type="ARBA" id="ARBA00022989"/>
    </source>
</evidence>
<feature type="domain" description="MacB-like periplasmic core" evidence="10">
    <location>
        <begin position="27"/>
        <end position="228"/>
    </location>
</feature>
<dbReference type="Proteomes" id="UP000242301">
    <property type="component" value="Unassembled WGS sequence"/>
</dbReference>
<dbReference type="InterPro" id="IPR003838">
    <property type="entry name" value="ABC3_permease_C"/>
</dbReference>
<evidence type="ECO:0000256" key="4">
    <source>
        <dbReference type="ARBA" id="ARBA00022475"/>
    </source>
</evidence>
<reference evidence="12" key="1">
    <citation type="submission" date="2015-05" db="EMBL/GenBank/DDBJ databases">
        <authorList>
            <person name="Manzano-Marin A."/>
        </authorList>
    </citation>
    <scope>NUCLEOTIDE SEQUENCE [LARGE SCALE GENOMIC DNA]</scope>
    <source>
        <strain evidence="12">officinalis</strain>
    </source>
</reference>
<dbReference type="PANTHER" id="PTHR30489:SF0">
    <property type="entry name" value="LIPOPROTEIN-RELEASING SYSTEM TRANSMEMBRANE PROTEIN LOLE"/>
    <property type="match status" value="1"/>
</dbReference>
<feature type="transmembrane region" description="Helical" evidence="8">
    <location>
        <begin position="327"/>
        <end position="348"/>
    </location>
</feature>
<evidence type="ECO:0000256" key="3">
    <source>
        <dbReference type="ARBA" id="ARBA00022448"/>
    </source>
</evidence>
<accession>A0A0M6W7X3</accession>
<comment type="similarity">
    <text evidence="2">Belongs to the ABC-4 integral membrane protein family. LolC/E subfamily.</text>
</comment>
<dbReference type="NCBIfam" id="TIGR02212">
    <property type="entry name" value="lolCE"/>
    <property type="match status" value="1"/>
</dbReference>
<organism evidence="11 12">
    <name type="scientific">Candidatus Providencia siddallii</name>
    <dbReference type="NCBI Taxonomy" id="1715285"/>
    <lineage>
        <taxon>Bacteria</taxon>
        <taxon>Pseudomonadati</taxon>
        <taxon>Pseudomonadota</taxon>
        <taxon>Gammaproteobacteria</taxon>
        <taxon>Enterobacterales</taxon>
        <taxon>Morganellaceae</taxon>
        <taxon>Providencia</taxon>
    </lineage>
</organism>
<dbReference type="Pfam" id="PF02687">
    <property type="entry name" value="FtsX"/>
    <property type="match status" value="1"/>
</dbReference>
<dbReference type="GO" id="GO:0044874">
    <property type="term" value="P:lipoprotein localization to outer membrane"/>
    <property type="evidence" value="ECO:0007669"/>
    <property type="project" value="TreeGrafter"/>
</dbReference>